<keyword evidence="2" id="KW-0611">Plant defense</keyword>
<keyword evidence="6" id="KW-1185">Reference proteome</keyword>
<reference evidence="5 6" key="1">
    <citation type="journal article" date="2024" name="G3 (Bethesda)">
        <title>Genome assembly of Hibiscus sabdariffa L. provides insights into metabolisms of medicinal natural products.</title>
        <authorList>
            <person name="Kim T."/>
        </authorList>
    </citation>
    <scope>NUCLEOTIDE SEQUENCE [LARGE SCALE GENOMIC DNA]</scope>
    <source>
        <strain evidence="5">TK-2024</strain>
        <tissue evidence="5">Old leaves</tissue>
    </source>
</reference>
<dbReference type="Gene3D" id="3.30.530.20">
    <property type="match status" value="2"/>
</dbReference>
<organism evidence="5 6">
    <name type="scientific">Hibiscus sabdariffa</name>
    <name type="common">roselle</name>
    <dbReference type="NCBI Taxonomy" id="183260"/>
    <lineage>
        <taxon>Eukaryota</taxon>
        <taxon>Viridiplantae</taxon>
        <taxon>Streptophyta</taxon>
        <taxon>Embryophyta</taxon>
        <taxon>Tracheophyta</taxon>
        <taxon>Spermatophyta</taxon>
        <taxon>Magnoliopsida</taxon>
        <taxon>eudicotyledons</taxon>
        <taxon>Gunneridae</taxon>
        <taxon>Pentapetalae</taxon>
        <taxon>rosids</taxon>
        <taxon>malvids</taxon>
        <taxon>Malvales</taxon>
        <taxon>Malvaceae</taxon>
        <taxon>Malvoideae</taxon>
        <taxon>Hibiscus</taxon>
    </lineage>
</organism>
<name>A0ABR2DZI8_9ROSI</name>
<evidence type="ECO:0000313" key="6">
    <source>
        <dbReference type="Proteomes" id="UP001472677"/>
    </source>
</evidence>
<dbReference type="PANTHER" id="PTHR31213">
    <property type="entry name" value="OS08G0374000 PROTEIN-RELATED"/>
    <property type="match status" value="1"/>
</dbReference>
<proteinExistence type="inferred from homology"/>
<feature type="domain" description="Bet v I/Major latex protein" evidence="4">
    <location>
        <begin position="2"/>
        <end position="60"/>
    </location>
</feature>
<evidence type="ECO:0000259" key="4">
    <source>
        <dbReference type="Pfam" id="PF00407"/>
    </source>
</evidence>
<dbReference type="Pfam" id="PF00407">
    <property type="entry name" value="Bet_v_1"/>
    <property type="match status" value="1"/>
</dbReference>
<comment type="similarity">
    <text evidence="1">Belongs to the BetVI family.</text>
</comment>
<dbReference type="InterPro" id="IPR000916">
    <property type="entry name" value="Bet_v_I/MLP"/>
</dbReference>
<dbReference type="SUPFAM" id="SSF55961">
    <property type="entry name" value="Bet v1-like"/>
    <property type="match status" value="1"/>
</dbReference>
<evidence type="ECO:0000256" key="2">
    <source>
        <dbReference type="ARBA" id="ARBA00022821"/>
    </source>
</evidence>
<evidence type="ECO:0000313" key="5">
    <source>
        <dbReference type="EMBL" id="KAK8548797.1"/>
    </source>
</evidence>
<gene>
    <name evidence="5" type="ORF">V6N12_061701</name>
</gene>
<dbReference type="Proteomes" id="UP001472677">
    <property type="component" value="Unassembled WGS sequence"/>
</dbReference>
<dbReference type="EMBL" id="JBBPBM010000021">
    <property type="protein sequence ID" value="KAK8548797.1"/>
    <property type="molecule type" value="Genomic_DNA"/>
</dbReference>
<evidence type="ECO:0000256" key="1">
    <source>
        <dbReference type="ARBA" id="ARBA00009744"/>
    </source>
</evidence>
<dbReference type="InterPro" id="IPR023393">
    <property type="entry name" value="START-like_dom_sf"/>
</dbReference>
<evidence type="ECO:0000256" key="3">
    <source>
        <dbReference type="ARBA" id="ARBA00023265"/>
    </source>
</evidence>
<dbReference type="InterPro" id="IPR050279">
    <property type="entry name" value="Plant_def-hormone_signal"/>
</dbReference>
<protein>
    <recommendedName>
        <fullName evidence="4">Bet v I/Major latex protein domain-containing protein</fullName>
    </recommendedName>
</protein>
<keyword evidence="3" id="KW-0568">Pathogenesis-related protein</keyword>
<comment type="caution">
    <text evidence="5">The sequence shown here is derived from an EMBL/GenBank/DDBJ whole genome shotgun (WGS) entry which is preliminary data.</text>
</comment>
<accession>A0ABR2DZI8</accession>
<dbReference type="PANTHER" id="PTHR31213:SF55">
    <property type="entry name" value="STRESS-INDUCED PROTEIN SAM22"/>
    <property type="match status" value="1"/>
</dbReference>
<sequence length="79" mass="8706">MEVSAPFHPARAFKAIVLDFDTLFPKAFPHFVKSIEVLEGDGGPVGDIEIKEETVKGGMERQTKVFKAIEDYLVANPDA</sequence>